<dbReference type="EMBL" id="JAAMOZ010000001">
    <property type="protein sequence ID" value="NIH55564.1"/>
    <property type="molecule type" value="Genomic_DNA"/>
</dbReference>
<evidence type="ECO:0000313" key="2">
    <source>
        <dbReference type="Proteomes" id="UP000749311"/>
    </source>
</evidence>
<proteinExistence type="predicted"/>
<accession>A0ABX0SAZ5</accession>
<protein>
    <recommendedName>
        <fullName evidence="3">ESX-1 secretion-associated protein EspA/EspE-like domain-containing protein</fullName>
    </recommendedName>
</protein>
<dbReference type="Proteomes" id="UP000749311">
    <property type="component" value="Unassembled WGS sequence"/>
</dbReference>
<dbReference type="RefSeq" id="WP_167164026.1">
    <property type="nucleotide sequence ID" value="NZ_BAAAOO010000012.1"/>
</dbReference>
<keyword evidence="2" id="KW-1185">Reference proteome</keyword>
<organism evidence="1 2">
    <name type="scientific">Brooklawnia cerclae</name>
    <dbReference type="NCBI Taxonomy" id="349934"/>
    <lineage>
        <taxon>Bacteria</taxon>
        <taxon>Bacillati</taxon>
        <taxon>Actinomycetota</taxon>
        <taxon>Actinomycetes</taxon>
        <taxon>Propionibacteriales</taxon>
        <taxon>Propionibacteriaceae</taxon>
        <taxon>Brooklawnia</taxon>
    </lineage>
</organism>
<name>A0ABX0SAZ5_9ACTN</name>
<evidence type="ECO:0008006" key="3">
    <source>
        <dbReference type="Google" id="ProtNLM"/>
    </source>
</evidence>
<evidence type="ECO:0000313" key="1">
    <source>
        <dbReference type="EMBL" id="NIH55564.1"/>
    </source>
</evidence>
<sequence>MSTTATWPGVWAAWEALRDTVDAVRKRDEDAAQAYMREQAAKLAAGVSTAQRIYDVARVAAGVPNPLASGAVIVSGIVLARRKAAQREFSEETGEAATAGHTADASVAGLLVEIDGILSSDYRIGRDTPTTFDRLSDRWNTISQDTAALREEINTYGTSPSWQAAVSSASYAAAVEPQLRALEGLQGLAANNKTVTAGVATLQGAIYASAKATLMGSEQFIAIHGAISVAQSSSGQLYHGTLTARETLTTLKTWLDNGARQTWVWPSVFLSIDLAATVSDVSAAIGGQWPGIGDGGQQAEEQPVLTEVQERDFSLRTGVAMEAGDSVDLG</sequence>
<gene>
    <name evidence="1" type="ORF">FB473_000209</name>
</gene>
<comment type="caution">
    <text evidence="1">The sequence shown here is derived from an EMBL/GenBank/DDBJ whole genome shotgun (WGS) entry which is preliminary data.</text>
</comment>
<reference evidence="1 2" key="1">
    <citation type="submission" date="2020-02" db="EMBL/GenBank/DDBJ databases">
        <title>Sequencing the genomes of 1000 actinobacteria strains.</title>
        <authorList>
            <person name="Klenk H.-P."/>
        </authorList>
    </citation>
    <scope>NUCLEOTIDE SEQUENCE [LARGE SCALE GENOMIC DNA]</scope>
    <source>
        <strain evidence="1 2">DSM 19609</strain>
    </source>
</reference>